<evidence type="ECO:0000313" key="3">
    <source>
        <dbReference type="EMBL" id="TDE10765.1"/>
    </source>
</evidence>
<comment type="subcellular location">
    <subcellularLocation>
        <location evidence="2">Cell membrane</location>
        <topology evidence="2">Lipid-anchor</topology>
    </subcellularLocation>
</comment>
<keyword evidence="2" id="KW-0564">Palmitate</keyword>
<evidence type="ECO:0000256" key="2">
    <source>
        <dbReference type="RuleBase" id="RU362097"/>
    </source>
</evidence>
<sequence>MKKNITRLLFLLILVAGSCKISKEAPKETATLPNHFRGQSGQDTSSIADLPWNMFFTDTILQRLVTAAIEKNYDMQIALSNIEAAQLLFGQVRFNYLPQASLQISANSSRPSDNSLNGLSLNEFLGSSHIEDYTAAVNVSWEADFWGKIKNQQKSALAGYLQTLEARKAVQTQIVSSVTKGFYNLMMLDAQLAIARKNVVLNDSTLQIIRLQFNAGQVSSLAVQQAQAQQQLAAQLIPQFEQGIHIQENALKILAGDLPGPIDRYLTFDQLTIPEKLTSGLPAGIVSRRPDVKSRELALLNAAANIGITKANMYPALRITASGGINSIMASNWFNIPASLFGVVGGSVIQPVFQQKRLRTQYEVAQLEQQRAVAEFRKSVLNAVGETSDALVRIEKLKMQEDIALLRTQNLNLATRNASMLFQNGMANYLEVITAQGNVLESELTLTSIKRDRFHAVTDLYAALGGGWK</sequence>
<dbReference type="GO" id="GO:0015562">
    <property type="term" value="F:efflux transmembrane transporter activity"/>
    <property type="evidence" value="ECO:0007669"/>
    <property type="project" value="InterPro"/>
</dbReference>
<accession>A0A4R5DJ00</accession>
<dbReference type="PROSITE" id="PS51257">
    <property type="entry name" value="PROKAR_LIPOPROTEIN"/>
    <property type="match status" value="1"/>
</dbReference>
<dbReference type="PANTHER" id="PTHR30203">
    <property type="entry name" value="OUTER MEMBRANE CATION EFFLUX PROTEIN"/>
    <property type="match status" value="1"/>
</dbReference>
<dbReference type="InterPro" id="IPR003423">
    <property type="entry name" value="OMP_efflux"/>
</dbReference>
<dbReference type="Gene3D" id="2.20.200.10">
    <property type="entry name" value="Outer membrane efflux proteins (OEP)"/>
    <property type="match status" value="1"/>
</dbReference>
<dbReference type="Proteomes" id="UP000294850">
    <property type="component" value="Unassembled WGS sequence"/>
</dbReference>
<dbReference type="Gene3D" id="1.20.1600.10">
    <property type="entry name" value="Outer membrane efflux proteins (OEP)"/>
    <property type="match status" value="1"/>
</dbReference>
<dbReference type="GO" id="GO:0005886">
    <property type="term" value="C:plasma membrane"/>
    <property type="evidence" value="ECO:0007669"/>
    <property type="project" value="UniProtKB-SubCell"/>
</dbReference>
<comment type="caution">
    <text evidence="3">The sequence shown here is derived from an EMBL/GenBank/DDBJ whole genome shotgun (WGS) entry which is preliminary data.</text>
</comment>
<keyword evidence="2" id="KW-0812">Transmembrane</keyword>
<keyword evidence="2" id="KW-0472">Membrane</keyword>
<dbReference type="InterPro" id="IPR010131">
    <property type="entry name" value="MdtP/NodT-like"/>
</dbReference>
<dbReference type="EMBL" id="SMFL01000014">
    <property type="protein sequence ID" value="TDE10765.1"/>
    <property type="molecule type" value="Genomic_DNA"/>
</dbReference>
<comment type="similarity">
    <text evidence="1 2">Belongs to the outer membrane factor (OMF) (TC 1.B.17) family.</text>
</comment>
<dbReference type="SUPFAM" id="SSF56954">
    <property type="entry name" value="Outer membrane efflux proteins (OEP)"/>
    <property type="match status" value="1"/>
</dbReference>
<evidence type="ECO:0000256" key="1">
    <source>
        <dbReference type="ARBA" id="ARBA00007613"/>
    </source>
</evidence>
<keyword evidence="2" id="KW-0449">Lipoprotein</keyword>
<name>A0A4R5DJ00_9BACT</name>
<dbReference type="AlphaFoldDB" id="A0A4R5DJ00"/>
<reference evidence="3 4" key="1">
    <citation type="submission" date="2019-03" db="EMBL/GenBank/DDBJ databases">
        <title>Dyadobacter AR-3-6 sp. nov., isolated from arctic soil.</title>
        <authorList>
            <person name="Chaudhary D.K."/>
        </authorList>
    </citation>
    <scope>NUCLEOTIDE SEQUENCE [LARGE SCALE GENOMIC DNA]</scope>
    <source>
        <strain evidence="3 4">AR-3-6</strain>
    </source>
</reference>
<dbReference type="NCBIfam" id="TIGR01845">
    <property type="entry name" value="outer_NodT"/>
    <property type="match status" value="1"/>
</dbReference>
<gene>
    <name evidence="3" type="ORF">E0F88_27205</name>
</gene>
<evidence type="ECO:0000313" key="4">
    <source>
        <dbReference type="Proteomes" id="UP000294850"/>
    </source>
</evidence>
<dbReference type="OrthoDB" id="9770517at2"/>
<keyword evidence="4" id="KW-1185">Reference proteome</keyword>
<protein>
    <submittedName>
        <fullName evidence="3">Efflux transporter outer membrane subunit</fullName>
    </submittedName>
</protein>
<proteinExistence type="inferred from homology"/>
<keyword evidence="2" id="KW-1134">Transmembrane beta strand</keyword>
<dbReference type="PANTHER" id="PTHR30203:SF33">
    <property type="entry name" value="BLR4455 PROTEIN"/>
    <property type="match status" value="1"/>
</dbReference>
<organism evidence="3 4">
    <name type="scientific">Dyadobacter psychrotolerans</name>
    <dbReference type="NCBI Taxonomy" id="2541721"/>
    <lineage>
        <taxon>Bacteria</taxon>
        <taxon>Pseudomonadati</taxon>
        <taxon>Bacteroidota</taxon>
        <taxon>Cytophagia</taxon>
        <taxon>Cytophagales</taxon>
        <taxon>Spirosomataceae</taxon>
        <taxon>Dyadobacter</taxon>
    </lineage>
</organism>
<dbReference type="Pfam" id="PF02321">
    <property type="entry name" value="OEP"/>
    <property type="match status" value="2"/>
</dbReference>
<dbReference type="RefSeq" id="WP_131961472.1">
    <property type="nucleotide sequence ID" value="NZ_SMFL01000014.1"/>
</dbReference>